<keyword evidence="1" id="KW-0812">Transmembrane</keyword>
<evidence type="ECO:0000256" key="1">
    <source>
        <dbReference type="SAM" id="Phobius"/>
    </source>
</evidence>
<keyword evidence="2" id="KW-0378">Hydrolase</keyword>
<keyword evidence="3" id="KW-1185">Reference proteome</keyword>
<dbReference type="GO" id="GO:0016787">
    <property type="term" value="F:hydrolase activity"/>
    <property type="evidence" value="ECO:0007669"/>
    <property type="project" value="UniProtKB-KW"/>
</dbReference>
<name>A0A0V8HL03_9BACI</name>
<dbReference type="InterPro" id="IPR029058">
    <property type="entry name" value="AB_hydrolase_fold"/>
</dbReference>
<reference evidence="3" key="1">
    <citation type="submission" date="2016-08" db="EMBL/GenBank/DDBJ databases">
        <authorList>
            <person name="Varghese N."/>
            <person name="Submissions Spin"/>
        </authorList>
    </citation>
    <scope>NUCLEOTIDE SEQUENCE [LARGE SCALE GENOMIC DNA]</scope>
    <source>
        <strain evidence="3">SGD-1123</strain>
    </source>
</reference>
<dbReference type="AlphaFoldDB" id="A0A0V8HL03"/>
<dbReference type="RefSeq" id="WP_058297480.1">
    <property type="nucleotide sequence ID" value="NZ_FMAU01000001.1"/>
</dbReference>
<evidence type="ECO:0000313" key="2">
    <source>
        <dbReference type="EMBL" id="SCB80480.1"/>
    </source>
</evidence>
<organism evidence="2 3">
    <name type="scientific">[Bacillus] enclensis</name>
    <dbReference type="NCBI Taxonomy" id="1402860"/>
    <lineage>
        <taxon>Bacteria</taxon>
        <taxon>Bacillati</taxon>
        <taxon>Bacillota</taxon>
        <taxon>Bacilli</taxon>
        <taxon>Bacillales</taxon>
        <taxon>Bacillaceae</taxon>
        <taxon>Rossellomorea</taxon>
    </lineage>
</organism>
<dbReference type="InterPro" id="IPR010315">
    <property type="entry name" value="DUF915_hydro-like"/>
</dbReference>
<gene>
    <name evidence="2" type="ORF">GA0061094_0613</name>
</gene>
<dbReference type="Proteomes" id="UP000181997">
    <property type="component" value="Unassembled WGS sequence"/>
</dbReference>
<dbReference type="SUPFAM" id="SSF53474">
    <property type="entry name" value="alpha/beta-Hydrolases"/>
    <property type="match status" value="1"/>
</dbReference>
<keyword evidence="1" id="KW-1133">Transmembrane helix</keyword>
<dbReference type="Gene3D" id="3.40.50.1820">
    <property type="entry name" value="alpha/beta hydrolase"/>
    <property type="match status" value="1"/>
</dbReference>
<dbReference type="Pfam" id="PF06028">
    <property type="entry name" value="DUF915"/>
    <property type="match status" value="1"/>
</dbReference>
<accession>A0A0V8HL03</accession>
<sequence length="279" mass="31110">MSTFTNKHTLVWSGLILATLFIIFTIFKSSNVQSSEKALTAVEKYPTVFVHGYKGTYNSFRTMLDRFEHHHGWGKKTLEIYVSENGSVSYKGTIPKNPSSPPLVQVIFEDNRAALDKQAIWLENALKLMHHSFQVDNINLVGHSMGGLASTKYLENARGKDFLPATHKFITIATPFEGVTKDSYDQINTGAAVIDLKPQSRALKHLYLNRHMIDPGIKILSIAGSGDDVVNVPSALGSEKLFDRNEFSSQVVYDPTISHSGLHETTKVDRLLGDFLWGK</sequence>
<protein>
    <submittedName>
        <fullName evidence="2">Uncharacterized protein with an alpha/beta hydrolase fold</fullName>
    </submittedName>
</protein>
<evidence type="ECO:0000313" key="3">
    <source>
        <dbReference type="Proteomes" id="UP000181997"/>
    </source>
</evidence>
<feature type="transmembrane region" description="Helical" evidence="1">
    <location>
        <begin position="9"/>
        <end position="27"/>
    </location>
</feature>
<keyword evidence="1" id="KW-0472">Membrane</keyword>
<dbReference type="EMBL" id="FMAU01000001">
    <property type="protein sequence ID" value="SCB80480.1"/>
    <property type="molecule type" value="Genomic_DNA"/>
</dbReference>
<proteinExistence type="predicted"/>